<dbReference type="Pfam" id="PF01590">
    <property type="entry name" value="GAF"/>
    <property type="match status" value="1"/>
</dbReference>
<dbReference type="EC" id="2.7.7.65" evidence="1"/>
<sequence>MDPILAELSASLQAAKSVEQLTRPLLDMLGAVTGLESTYLTSIDPDEDQQHVRYARNVGALQIPEGLSVPWSDTLCKRALEEGRMSTSDVGACWPDSDAARQLGIQTYVSTPIRTDDGLLLGTLCGASARRQDIAPQAEAIMRLFSSVIASFLEREQLVAELRTANTKLMAYALTDPLTGLPNRRALYEELDRLRGRALREGGSVLVGVVDLDGFKGINDTYGHQLGDAFLQEVSRRLAMALRASDMVGRLGGDEFVLIGPGPALARGDAAPGHEAERGDAEEAARSLEDRAAAATVGRYQLGETALPYEGASVGVVALDPRGLAAEEAVRLADARMYEIKRARKAARVIH</sequence>
<dbReference type="Gene3D" id="3.30.450.40">
    <property type="match status" value="1"/>
</dbReference>
<reference evidence="4 5" key="1">
    <citation type="submission" date="2020-04" db="EMBL/GenBank/DDBJ databases">
        <authorList>
            <person name="De Canck E."/>
        </authorList>
    </citation>
    <scope>NUCLEOTIDE SEQUENCE [LARGE SCALE GENOMIC DNA]</scope>
    <source>
        <strain evidence="4 5">LMG 26845</strain>
    </source>
</reference>
<dbReference type="AlphaFoldDB" id="A0A6J5A9W1"/>
<dbReference type="InterPro" id="IPR050469">
    <property type="entry name" value="Diguanylate_Cyclase"/>
</dbReference>
<accession>A0A6J5A9W1</accession>
<evidence type="ECO:0000256" key="2">
    <source>
        <dbReference type="ARBA" id="ARBA00034247"/>
    </source>
</evidence>
<organism evidence="4 5">
    <name type="scientific">Achromobacter insuavis</name>
    <dbReference type="NCBI Taxonomy" id="1287735"/>
    <lineage>
        <taxon>Bacteria</taxon>
        <taxon>Pseudomonadati</taxon>
        <taxon>Pseudomonadota</taxon>
        <taxon>Betaproteobacteria</taxon>
        <taxon>Burkholderiales</taxon>
        <taxon>Alcaligenaceae</taxon>
        <taxon>Achromobacter</taxon>
    </lineage>
</organism>
<dbReference type="InterPro" id="IPR003018">
    <property type="entry name" value="GAF"/>
</dbReference>
<dbReference type="GO" id="GO:1902201">
    <property type="term" value="P:negative regulation of bacterial-type flagellum-dependent cell motility"/>
    <property type="evidence" value="ECO:0007669"/>
    <property type="project" value="TreeGrafter"/>
</dbReference>
<dbReference type="Proteomes" id="UP000507979">
    <property type="component" value="Unassembled WGS sequence"/>
</dbReference>
<dbReference type="PROSITE" id="PS50887">
    <property type="entry name" value="GGDEF"/>
    <property type="match status" value="1"/>
</dbReference>
<dbReference type="GO" id="GO:0052621">
    <property type="term" value="F:diguanylate cyclase activity"/>
    <property type="evidence" value="ECO:0007669"/>
    <property type="project" value="UniProtKB-EC"/>
</dbReference>
<dbReference type="InterPro" id="IPR043128">
    <property type="entry name" value="Rev_trsase/Diguanyl_cyclase"/>
</dbReference>
<evidence type="ECO:0000256" key="1">
    <source>
        <dbReference type="ARBA" id="ARBA00012528"/>
    </source>
</evidence>
<dbReference type="SUPFAM" id="SSF55781">
    <property type="entry name" value="GAF domain-like"/>
    <property type="match status" value="1"/>
</dbReference>
<evidence type="ECO:0000313" key="5">
    <source>
        <dbReference type="Proteomes" id="UP000507979"/>
    </source>
</evidence>
<evidence type="ECO:0000259" key="3">
    <source>
        <dbReference type="PROSITE" id="PS50887"/>
    </source>
</evidence>
<dbReference type="GeneID" id="92898610"/>
<dbReference type="EMBL" id="CADIJR010000023">
    <property type="protein sequence ID" value="CAB3650199.1"/>
    <property type="molecule type" value="Genomic_DNA"/>
</dbReference>
<dbReference type="GO" id="GO:0005886">
    <property type="term" value="C:plasma membrane"/>
    <property type="evidence" value="ECO:0007669"/>
    <property type="project" value="TreeGrafter"/>
</dbReference>
<evidence type="ECO:0000313" key="4">
    <source>
        <dbReference type="EMBL" id="CAB3650199.1"/>
    </source>
</evidence>
<dbReference type="GO" id="GO:0043709">
    <property type="term" value="P:cell adhesion involved in single-species biofilm formation"/>
    <property type="evidence" value="ECO:0007669"/>
    <property type="project" value="TreeGrafter"/>
</dbReference>
<dbReference type="PANTHER" id="PTHR45138">
    <property type="entry name" value="REGULATORY COMPONENTS OF SENSORY TRANSDUCTION SYSTEM"/>
    <property type="match status" value="1"/>
</dbReference>
<name>A0A6J5A9W1_9BURK</name>
<dbReference type="SMART" id="SM00267">
    <property type="entry name" value="GGDEF"/>
    <property type="match status" value="1"/>
</dbReference>
<dbReference type="CDD" id="cd01949">
    <property type="entry name" value="GGDEF"/>
    <property type="match status" value="1"/>
</dbReference>
<keyword evidence="4" id="KW-0548">Nucleotidyltransferase</keyword>
<gene>
    <name evidence="4" type="primary">dgcP</name>
    <name evidence="4" type="ORF">LMG26845_02749</name>
</gene>
<keyword evidence="4" id="KW-0808">Transferase</keyword>
<comment type="catalytic activity">
    <reaction evidence="2">
        <text>2 GTP = 3',3'-c-di-GMP + 2 diphosphate</text>
        <dbReference type="Rhea" id="RHEA:24898"/>
        <dbReference type="ChEBI" id="CHEBI:33019"/>
        <dbReference type="ChEBI" id="CHEBI:37565"/>
        <dbReference type="ChEBI" id="CHEBI:58805"/>
        <dbReference type="EC" id="2.7.7.65"/>
    </reaction>
</comment>
<dbReference type="SMART" id="SM00065">
    <property type="entry name" value="GAF"/>
    <property type="match status" value="1"/>
</dbReference>
<feature type="domain" description="GGDEF" evidence="3">
    <location>
        <begin position="203"/>
        <end position="351"/>
    </location>
</feature>
<dbReference type="InterPro" id="IPR029016">
    <property type="entry name" value="GAF-like_dom_sf"/>
</dbReference>
<dbReference type="NCBIfam" id="TIGR00254">
    <property type="entry name" value="GGDEF"/>
    <property type="match status" value="1"/>
</dbReference>
<dbReference type="Gene3D" id="3.30.70.270">
    <property type="match status" value="1"/>
</dbReference>
<dbReference type="InterPro" id="IPR000160">
    <property type="entry name" value="GGDEF_dom"/>
</dbReference>
<protein>
    <recommendedName>
        <fullName evidence="1">diguanylate cyclase</fullName>
        <ecNumber evidence="1">2.7.7.65</ecNumber>
    </recommendedName>
</protein>
<dbReference type="PANTHER" id="PTHR45138:SF9">
    <property type="entry name" value="DIGUANYLATE CYCLASE DGCM-RELATED"/>
    <property type="match status" value="1"/>
</dbReference>
<keyword evidence="5" id="KW-1185">Reference proteome</keyword>
<dbReference type="InterPro" id="IPR029787">
    <property type="entry name" value="Nucleotide_cyclase"/>
</dbReference>
<dbReference type="SUPFAM" id="SSF55073">
    <property type="entry name" value="Nucleotide cyclase"/>
    <property type="match status" value="1"/>
</dbReference>
<dbReference type="Pfam" id="PF00990">
    <property type="entry name" value="GGDEF"/>
    <property type="match status" value="1"/>
</dbReference>
<dbReference type="RefSeq" id="WP_082380472.1">
    <property type="nucleotide sequence ID" value="NZ_CADIJR010000023.1"/>
</dbReference>
<proteinExistence type="predicted"/>